<protein>
    <submittedName>
        <fullName evidence="4">Zinc finger SWIM-type containing 3</fullName>
    </submittedName>
</protein>
<feature type="region of interest" description="Disordered" evidence="2">
    <location>
        <begin position="129"/>
        <end position="149"/>
    </location>
</feature>
<evidence type="ECO:0000313" key="4">
    <source>
        <dbReference type="Ensembl" id="ENSSPUP00000014138.1"/>
    </source>
</evidence>
<gene>
    <name evidence="4" type="primary">ZSWIM3</name>
</gene>
<dbReference type="Pfam" id="PF21056">
    <property type="entry name" value="ZSWIM1-3_RNaseH-like"/>
    <property type="match status" value="1"/>
</dbReference>
<dbReference type="InterPro" id="IPR048326">
    <property type="entry name" value="ZSWIM1-3_helical"/>
</dbReference>
<feature type="domain" description="SWIM-type" evidence="3">
    <location>
        <begin position="547"/>
        <end position="588"/>
    </location>
</feature>
<dbReference type="AlphaFoldDB" id="A0A8D0L7D1"/>
<organism evidence="4 5">
    <name type="scientific">Sphenodon punctatus</name>
    <name type="common">Tuatara</name>
    <name type="synonym">Hatteria punctata</name>
    <dbReference type="NCBI Taxonomy" id="8508"/>
    <lineage>
        <taxon>Eukaryota</taxon>
        <taxon>Metazoa</taxon>
        <taxon>Chordata</taxon>
        <taxon>Craniata</taxon>
        <taxon>Vertebrata</taxon>
        <taxon>Euteleostomi</taxon>
        <taxon>Lepidosauria</taxon>
        <taxon>Sphenodontia</taxon>
        <taxon>Sphenodontidae</taxon>
        <taxon>Sphenodon</taxon>
    </lineage>
</organism>
<evidence type="ECO:0000256" key="1">
    <source>
        <dbReference type="PROSITE-ProRule" id="PRU00325"/>
    </source>
</evidence>
<keyword evidence="1" id="KW-0862">Zinc</keyword>
<dbReference type="Proteomes" id="UP000694392">
    <property type="component" value="Unplaced"/>
</dbReference>
<accession>A0A8D0L7D1</accession>
<dbReference type="InterPro" id="IPR045563">
    <property type="entry name" value="ZSWIM1/3_C"/>
</dbReference>
<dbReference type="GO" id="GO:0008270">
    <property type="term" value="F:zinc ion binding"/>
    <property type="evidence" value="ECO:0007669"/>
    <property type="project" value="UniProtKB-KW"/>
</dbReference>
<dbReference type="Ensembl" id="ENSSPUT00000015080.1">
    <property type="protein sequence ID" value="ENSSPUP00000014138.1"/>
    <property type="gene ID" value="ENSSPUG00000010905.1"/>
</dbReference>
<dbReference type="OMA" id="LNTQHVH"/>
<sequence length="722" mass="81395">MEVGSCFKNYEDFKECFSTYKKENKCHYGLKNCVSVRFYNRKHGTSIREDITFMQVKFGCIRSREYCKKRKQQPNLCPAYLVLQYSEELDRLVISELNSNHVHVDSGNPAARAVSSPVTKAAAKPVVSEANGGPPVKLRRQQSGEAEVSGTIGKGSMKVENTLEEPLPAPVDVASVVPATGRESVSATALVRVAEVMKNFLRVDMGSLASISVGSDQDLDRLNFQTSKMRSLFVKFPESLLLHRVQSERGHVLYAFLVESKDRVGKLVHFSVLKEDTEENVGKMLSVFKEFNPEWKKVKVAFVDMAFLHKATLQQLFPSAQVLLSVYHTVRFLEKKVKKSDASFSTKHNLKLALRGAVFSTSSANLDTLSQQVKGLVDQELYTYLQANWFSCEMLWYMHAKKGLHSCSTYIDSLDLITHKLSSLFSKQVSLETSILHFVEYADCFNTKGLENLNQGFSSTEGDSLSDLMEEPKVHTRATVKRGISQSQVKNTGPSKQLIKQKPAKSMDSMLAALRETCTDLGYQLCLNEWEVVQKSTQVINIAKGKIMVQLLEDTHQVSKDCRSCSCYFHCRYQLPCRHILSVLHANKKTVEEAMVCKRWQKKYQHLSMLGENLPERIGHPAGTLPAAEEERHDKIQSLSKELANLLLQSEGEELEERSSTLKMIVDIWTKSSEPVEETGKPLTFRNVGDLPFLWVKQEEMEAEDVEAVQAPSPTDTKTFLV</sequence>
<dbReference type="GeneTree" id="ENSGT00390000017273"/>
<keyword evidence="1" id="KW-0479">Metal-binding</keyword>
<dbReference type="Pfam" id="PF19286">
    <property type="entry name" value="ZSWIM1-3_C"/>
    <property type="match status" value="1"/>
</dbReference>
<dbReference type="PANTHER" id="PTHR31569">
    <property type="entry name" value="SWIM-TYPE DOMAIN-CONTAINING PROTEIN"/>
    <property type="match status" value="1"/>
</dbReference>
<dbReference type="Pfam" id="PF21600">
    <property type="entry name" value="ZSWIM1-3_helical"/>
    <property type="match status" value="1"/>
</dbReference>
<keyword evidence="1" id="KW-0863">Zinc-finger</keyword>
<reference evidence="4" key="1">
    <citation type="submission" date="2025-08" db="UniProtKB">
        <authorList>
            <consortium name="Ensembl"/>
        </authorList>
    </citation>
    <scope>IDENTIFICATION</scope>
</reference>
<evidence type="ECO:0000256" key="2">
    <source>
        <dbReference type="SAM" id="MobiDB-lite"/>
    </source>
</evidence>
<keyword evidence="5" id="KW-1185">Reference proteome</keyword>
<evidence type="ECO:0000313" key="5">
    <source>
        <dbReference type="Proteomes" id="UP000694392"/>
    </source>
</evidence>
<reference evidence="4" key="2">
    <citation type="submission" date="2025-09" db="UniProtKB">
        <authorList>
            <consortium name="Ensembl"/>
        </authorList>
    </citation>
    <scope>IDENTIFICATION</scope>
</reference>
<dbReference type="PROSITE" id="PS50966">
    <property type="entry name" value="ZF_SWIM"/>
    <property type="match status" value="1"/>
</dbReference>
<dbReference type="InterPro" id="IPR052579">
    <property type="entry name" value="Zinc_finger_SWIM"/>
</dbReference>
<name>A0A8D0L7D1_SPHPU</name>
<dbReference type="InterPro" id="IPR007527">
    <property type="entry name" value="Znf_SWIM"/>
</dbReference>
<proteinExistence type="predicted"/>
<dbReference type="Pfam" id="PF21599">
    <property type="entry name" value="ZSWIM3_N"/>
    <property type="match status" value="1"/>
</dbReference>
<dbReference type="InterPro" id="IPR048325">
    <property type="entry name" value="ZSWIM3_N"/>
</dbReference>
<dbReference type="InterPro" id="IPR048324">
    <property type="entry name" value="ZSWIM1-3_RNaseH-like"/>
</dbReference>
<evidence type="ECO:0000259" key="3">
    <source>
        <dbReference type="PROSITE" id="PS50966"/>
    </source>
</evidence>
<dbReference type="PANTHER" id="PTHR31569:SF3">
    <property type="entry name" value="ZINC FINGER SWIM DOMAIN-CONTAINING PROTEIN 3"/>
    <property type="match status" value="1"/>
</dbReference>